<dbReference type="AlphaFoldDB" id="A0A7C9EGV1"/>
<dbReference type="InterPro" id="IPR011527">
    <property type="entry name" value="ABC1_TM_dom"/>
</dbReference>
<dbReference type="Gene3D" id="1.20.1560.10">
    <property type="entry name" value="ABC transporter type 1, transmembrane domain"/>
    <property type="match status" value="1"/>
</dbReference>
<proteinExistence type="predicted"/>
<dbReference type="GO" id="GO:0005524">
    <property type="term" value="F:ATP binding"/>
    <property type="evidence" value="ECO:0007669"/>
    <property type="project" value="InterPro"/>
</dbReference>
<keyword evidence="2" id="KW-1133">Transmembrane helix</keyword>
<name>A0A7C9EGV1_OPUST</name>
<reference evidence="5" key="2">
    <citation type="submission" date="2020-07" db="EMBL/GenBank/DDBJ databases">
        <authorList>
            <person name="Vera ALvarez R."/>
            <person name="Arias-Moreno D.M."/>
            <person name="Jimenez-Jacinto V."/>
            <person name="Jimenez-Bremont J.F."/>
            <person name="Swaminathan K."/>
            <person name="Moose S.P."/>
            <person name="Guerrero-Gonzalez M.L."/>
            <person name="Marino-Ramirez L."/>
            <person name="Landsman D."/>
            <person name="Rodriguez-Kessler M."/>
            <person name="Delgado-Sanchez P."/>
        </authorList>
    </citation>
    <scope>NUCLEOTIDE SEQUENCE</scope>
    <source>
        <tissue evidence="5">Cladode</tissue>
    </source>
</reference>
<evidence type="ECO:0000259" key="4">
    <source>
        <dbReference type="PROSITE" id="PS50929"/>
    </source>
</evidence>
<feature type="domain" description="ABC transmembrane type-1" evidence="4">
    <location>
        <begin position="113"/>
        <end position="195"/>
    </location>
</feature>
<sequence length="195" mass="21139">MTLTLLRLPSSTSLLDLKSIPRKPSNLTLNSKFPPVSPKKGSIVIRCSSNRNSVSSSNSSLQAIKPYLQSEWKLILKGWAFGAISVFSLSRIIPKAGKLSSILCDVNAIKRDGMMLAALFSARLVANYLQQAFLWEAAFNLACKIRAYVFERVLERDLGFFEGGGGGVTAGDIAHRITTEAADVADTVFALLNVS</sequence>
<dbReference type="GO" id="GO:0140359">
    <property type="term" value="F:ABC-type transporter activity"/>
    <property type="evidence" value="ECO:0007669"/>
    <property type="project" value="InterPro"/>
</dbReference>
<evidence type="ECO:0000313" key="5">
    <source>
        <dbReference type="EMBL" id="MBA4665486.1"/>
    </source>
</evidence>
<dbReference type="GO" id="GO:0016787">
    <property type="term" value="F:hydrolase activity"/>
    <property type="evidence" value="ECO:0007669"/>
    <property type="project" value="UniProtKB-KW"/>
</dbReference>
<keyword evidence="1" id="KW-0812">Transmembrane</keyword>
<evidence type="ECO:0000256" key="1">
    <source>
        <dbReference type="ARBA" id="ARBA00022692"/>
    </source>
</evidence>
<dbReference type="PROSITE" id="PS50929">
    <property type="entry name" value="ABC_TM1F"/>
    <property type="match status" value="1"/>
</dbReference>
<accession>A0A7C9EGV1</accession>
<dbReference type="SUPFAM" id="SSF90123">
    <property type="entry name" value="ABC transporter transmembrane region"/>
    <property type="match status" value="1"/>
</dbReference>
<dbReference type="GO" id="GO:0016020">
    <property type="term" value="C:membrane"/>
    <property type="evidence" value="ECO:0007669"/>
    <property type="project" value="InterPro"/>
</dbReference>
<protein>
    <submittedName>
        <fullName evidence="5">Adenosinetriphosphatase</fullName>
        <ecNumber evidence="5">3.6.1.3</ecNumber>
    </submittedName>
</protein>
<keyword evidence="3" id="KW-0472">Membrane</keyword>
<organism evidence="5">
    <name type="scientific">Opuntia streptacantha</name>
    <name type="common">Prickly pear cactus</name>
    <name type="synonym">Opuntia cardona</name>
    <dbReference type="NCBI Taxonomy" id="393608"/>
    <lineage>
        <taxon>Eukaryota</taxon>
        <taxon>Viridiplantae</taxon>
        <taxon>Streptophyta</taxon>
        <taxon>Embryophyta</taxon>
        <taxon>Tracheophyta</taxon>
        <taxon>Spermatophyta</taxon>
        <taxon>Magnoliopsida</taxon>
        <taxon>eudicotyledons</taxon>
        <taxon>Gunneridae</taxon>
        <taxon>Pentapetalae</taxon>
        <taxon>Caryophyllales</taxon>
        <taxon>Cactineae</taxon>
        <taxon>Cactaceae</taxon>
        <taxon>Opuntioideae</taxon>
        <taxon>Opuntia</taxon>
    </lineage>
</organism>
<dbReference type="Pfam" id="PF00664">
    <property type="entry name" value="ABC_membrane"/>
    <property type="match status" value="1"/>
</dbReference>
<dbReference type="EMBL" id="GISG01227411">
    <property type="protein sequence ID" value="MBA4665486.1"/>
    <property type="molecule type" value="Transcribed_RNA"/>
</dbReference>
<keyword evidence="5" id="KW-0378">Hydrolase</keyword>
<evidence type="ECO:0000256" key="2">
    <source>
        <dbReference type="ARBA" id="ARBA00022989"/>
    </source>
</evidence>
<dbReference type="EC" id="3.6.1.3" evidence="5"/>
<dbReference type="InterPro" id="IPR036640">
    <property type="entry name" value="ABC1_TM_sf"/>
</dbReference>
<reference evidence="5" key="1">
    <citation type="journal article" date="2013" name="J. Plant Res.">
        <title>Effect of fungi and light on seed germination of three Opuntia species from semiarid lands of central Mexico.</title>
        <authorList>
            <person name="Delgado-Sanchez P."/>
            <person name="Jimenez-Bremont J.F."/>
            <person name="Guerrero-Gonzalez Mde L."/>
            <person name="Flores J."/>
        </authorList>
    </citation>
    <scope>NUCLEOTIDE SEQUENCE</scope>
    <source>
        <tissue evidence="5">Cladode</tissue>
    </source>
</reference>
<evidence type="ECO:0000256" key="3">
    <source>
        <dbReference type="ARBA" id="ARBA00023136"/>
    </source>
</evidence>